<organism evidence="1 2">
    <name type="scientific">Corymbia citriodora subsp. variegata</name>
    <dbReference type="NCBI Taxonomy" id="360336"/>
    <lineage>
        <taxon>Eukaryota</taxon>
        <taxon>Viridiplantae</taxon>
        <taxon>Streptophyta</taxon>
        <taxon>Embryophyta</taxon>
        <taxon>Tracheophyta</taxon>
        <taxon>Spermatophyta</taxon>
        <taxon>Magnoliopsida</taxon>
        <taxon>eudicotyledons</taxon>
        <taxon>Gunneridae</taxon>
        <taxon>Pentapetalae</taxon>
        <taxon>rosids</taxon>
        <taxon>malvids</taxon>
        <taxon>Myrtales</taxon>
        <taxon>Myrtaceae</taxon>
        <taxon>Myrtoideae</taxon>
        <taxon>Eucalypteae</taxon>
        <taxon>Corymbia</taxon>
    </lineage>
</organism>
<evidence type="ECO:0000313" key="2">
    <source>
        <dbReference type="Proteomes" id="UP000806378"/>
    </source>
</evidence>
<dbReference type="Gramene" id="rna-gnl|WGS:JABURB|Cocit.L4004.1">
    <property type="protein sequence ID" value="cds-KAF7846616.1"/>
    <property type="gene ID" value="gene-BT93_L4004"/>
</dbReference>
<name>A0A8T0CKF5_CORYI</name>
<gene>
    <name evidence="1" type="ORF">BT93_L4004</name>
</gene>
<protein>
    <submittedName>
        <fullName evidence="1">Uncharacterized protein</fullName>
    </submittedName>
</protein>
<evidence type="ECO:0000313" key="1">
    <source>
        <dbReference type="EMBL" id="KAF7846616.1"/>
    </source>
</evidence>
<sequence>MILLLLETLPIPDSQIGPRRPRHLRPFQQWLLHLHLLPQALLRHQHLLRLWLPPLTPEQSRHLQLLRAPLCHQQLPHQAPLLLLLVVLLPPWQEHRYHLAQVQAQDQHGLPQGPPWDDLPKPLGQRHESAQGLYIRRQRLLGL</sequence>
<proteinExistence type="predicted"/>
<dbReference type="AlphaFoldDB" id="A0A8T0CKF5"/>
<comment type="caution">
    <text evidence="1">The sequence shown here is derived from an EMBL/GenBank/DDBJ whole genome shotgun (WGS) entry which is preliminary data.</text>
</comment>
<dbReference type="EMBL" id="MU092392">
    <property type="protein sequence ID" value="KAF7846616.1"/>
    <property type="molecule type" value="Genomic_DNA"/>
</dbReference>
<dbReference type="Proteomes" id="UP000806378">
    <property type="component" value="Unassembled WGS sequence"/>
</dbReference>
<accession>A0A8T0CKF5</accession>
<reference evidence="1" key="1">
    <citation type="submission" date="2020-05" db="EMBL/GenBank/DDBJ databases">
        <title>WGS assembly of Corymbia citriodora subspecies variegata.</title>
        <authorList>
            <person name="Barry K."/>
            <person name="Hundley H."/>
            <person name="Shu S."/>
            <person name="Jenkins J."/>
            <person name="Grimwood J."/>
            <person name="Baten A."/>
        </authorList>
    </citation>
    <scope>NUCLEOTIDE SEQUENCE</scope>
    <source>
        <strain evidence="1">CV2-018</strain>
    </source>
</reference>
<keyword evidence="2" id="KW-1185">Reference proteome</keyword>